<proteinExistence type="predicted"/>
<feature type="transmembrane region" description="Helical" evidence="1">
    <location>
        <begin position="16"/>
        <end position="33"/>
    </location>
</feature>
<feature type="domain" description="VTT" evidence="2">
    <location>
        <begin position="68"/>
        <end position="182"/>
    </location>
</feature>
<comment type="caution">
    <text evidence="3">The sequence shown here is derived from an EMBL/GenBank/DDBJ whole genome shotgun (WGS) entry which is preliminary data.</text>
</comment>
<evidence type="ECO:0000313" key="4">
    <source>
        <dbReference type="Proteomes" id="UP000229708"/>
    </source>
</evidence>
<protein>
    <recommendedName>
        <fullName evidence="2">VTT domain-containing protein</fullName>
    </recommendedName>
</protein>
<feature type="transmembrane region" description="Helical" evidence="1">
    <location>
        <begin position="78"/>
        <end position="102"/>
    </location>
</feature>
<keyword evidence="1" id="KW-1133">Transmembrane helix</keyword>
<dbReference type="AlphaFoldDB" id="A0A2M7M0Q5"/>
<evidence type="ECO:0000313" key="3">
    <source>
        <dbReference type="EMBL" id="PIX73963.1"/>
    </source>
</evidence>
<feature type="transmembrane region" description="Helical" evidence="1">
    <location>
        <begin position="161"/>
        <end position="185"/>
    </location>
</feature>
<evidence type="ECO:0000256" key="1">
    <source>
        <dbReference type="SAM" id="Phobius"/>
    </source>
</evidence>
<dbReference type="Pfam" id="PF09335">
    <property type="entry name" value="VTT_dom"/>
    <property type="match status" value="1"/>
</dbReference>
<dbReference type="InterPro" id="IPR032816">
    <property type="entry name" value="VTT_dom"/>
</dbReference>
<dbReference type="Proteomes" id="UP000229708">
    <property type="component" value="Unassembled WGS sequence"/>
</dbReference>
<feature type="transmembrane region" description="Helical" evidence="1">
    <location>
        <begin position="123"/>
        <end position="141"/>
    </location>
</feature>
<evidence type="ECO:0000259" key="2">
    <source>
        <dbReference type="Pfam" id="PF09335"/>
    </source>
</evidence>
<organism evidence="3 4">
    <name type="scientific">Candidatus Roizmanbacteria bacterium CG_4_10_14_3_um_filter_33_21</name>
    <dbReference type="NCBI Taxonomy" id="1974830"/>
    <lineage>
        <taxon>Bacteria</taxon>
        <taxon>Candidatus Roizmaniibacteriota</taxon>
    </lineage>
</organism>
<gene>
    <name evidence="3" type="ORF">COZ39_01285</name>
</gene>
<keyword evidence="1" id="KW-0472">Membrane</keyword>
<accession>A0A2M7M0Q5</accession>
<reference evidence="4" key="1">
    <citation type="submission" date="2017-09" db="EMBL/GenBank/DDBJ databases">
        <title>Depth-based differentiation of microbial function through sediment-hosted aquifers and enrichment of novel symbionts in the deep terrestrial subsurface.</title>
        <authorList>
            <person name="Probst A.J."/>
            <person name="Ladd B."/>
            <person name="Jarett J.K."/>
            <person name="Geller-Mcgrath D.E."/>
            <person name="Sieber C.M.K."/>
            <person name="Emerson J.B."/>
            <person name="Anantharaman K."/>
            <person name="Thomas B.C."/>
            <person name="Malmstrom R."/>
            <person name="Stieglmeier M."/>
            <person name="Klingl A."/>
            <person name="Woyke T."/>
            <person name="Ryan C.M."/>
            <person name="Banfield J.F."/>
        </authorList>
    </citation>
    <scope>NUCLEOTIDE SEQUENCE [LARGE SCALE GENOMIC DNA]</scope>
</reference>
<keyword evidence="1" id="KW-0812">Transmembrane</keyword>
<sequence>MLYLKLNMFPKRHEKIWALAGLVIAMIFIYYVAKNLRDIKTIVSYAGLTAPVVIIILYALFAITPISTDPLTVVSSAMFGPLFGVLISWIGNCVASLVEYYFGSHIGKIANFKEIRKKLPFGLGKLPINSPWFLIGGRLIPGYGGKIISILAGVHHVKLILYLWTSALTNFLGSLFLVLGGYHIIRLIHLLK</sequence>
<name>A0A2M7M0Q5_9BACT</name>
<feature type="transmembrane region" description="Helical" evidence="1">
    <location>
        <begin position="45"/>
        <end position="66"/>
    </location>
</feature>
<dbReference type="EMBL" id="PFJI01000058">
    <property type="protein sequence ID" value="PIX73963.1"/>
    <property type="molecule type" value="Genomic_DNA"/>
</dbReference>